<feature type="binding site" evidence="7">
    <location>
        <position position="96"/>
    </location>
    <ligand>
        <name>ATP</name>
        <dbReference type="ChEBI" id="CHEBI:30616"/>
    </ligand>
</feature>
<evidence type="ECO:0000256" key="3">
    <source>
        <dbReference type="ARBA" id="ARBA00022741"/>
    </source>
</evidence>
<dbReference type="GO" id="GO:0004674">
    <property type="term" value="F:protein serine/threonine kinase activity"/>
    <property type="evidence" value="ECO:0007669"/>
    <property type="project" value="UniProtKB-KW"/>
</dbReference>
<dbReference type="InterPro" id="IPR017441">
    <property type="entry name" value="Protein_kinase_ATP_BS"/>
</dbReference>
<feature type="compositionally biased region" description="Polar residues" evidence="8">
    <location>
        <begin position="445"/>
        <end position="455"/>
    </location>
</feature>
<evidence type="ECO:0000256" key="6">
    <source>
        <dbReference type="ARBA" id="ARBA00038035"/>
    </source>
</evidence>
<name>A0A8H6FT48_9LECA</name>
<feature type="region of interest" description="Disordered" evidence="8">
    <location>
        <begin position="374"/>
        <end position="535"/>
    </location>
</feature>
<dbReference type="PANTHER" id="PTHR47448:SF1">
    <property type="entry name" value="SERINE_THREONINE-PROTEIN KINASE STE7 HOMOLOG"/>
    <property type="match status" value="1"/>
</dbReference>
<dbReference type="GeneID" id="59289280"/>
<keyword evidence="2" id="KW-0808">Transferase</keyword>
<keyword evidence="5 7" id="KW-0067">ATP-binding</keyword>
<dbReference type="SMART" id="SM00220">
    <property type="entry name" value="S_TKc"/>
    <property type="match status" value="1"/>
</dbReference>
<keyword evidence="1" id="KW-0723">Serine/threonine-protein kinase</keyword>
<evidence type="ECO:0000256" key="7">
    <source>
        <dbReference type="PROSITE-ProRule" id="PRU10141"/>
    </source>
</evidence>
<dbReference type="RefSeq" id="XP_037163605.1">
    <property type="nucleotide sequence ID" value="XM_037309526.1"/>
</dbReference>
<evidence type="ECO:0000256" key="4">
    <source>
        <dbReference type="ARBA" id="ARBA00022777"/>
    </source>
</evidence>
<evidence type="ECO:0000256" key="2">
    <source>
        <dbReference type="ARBA" id="ARBA00022679"/>
    </source>
</evidence>
<dbReference type="GO" id="GO:0000165">
    <property type="term" value="P:MAPK cascade"/>
    <property type="evidence" value="ECO:0007669"/>
    <property type="project" value="UniProtKB-ARBA"/>
</dbReference>
<dbReference type="SUPFAM" id="SSF56112">
    <property type="entry name" value="Protein kinase-like (PK-like)"/>
    <property type="match status" value="1"/>
</dbReference>
<dbReference type="Gene3D" id="3.30.200.20">
    <property type="entry name" value="Phosphorylase Kinase, domain 1"/>
    <property type="match status" value="1"/>
</dbReference>
<dbReference type="PROSITE" id="PS00108">
    <property type="entry name" value="PROTEIN_KINASE_ST"/>
    <property type="match status" value="1"/>
</dbReference>
<evidence type="ECO:0000259" key="9">
    <source>
        <dbReference type="PROSITE" id="PS50011"/>
    </source>
</evidence>
<proteinExistence type="inferred from homology"/>
<dbReference type="Gene3D" id="1.10.510.10">
    <property type="entry name" value="Transferase(Phosphotransferase) domain 1"/>
    <property type="match status" value="1"/>
</dbReference>
<dbReference type="EMBL" id="JACCJC010000032">
    <property type="protein sequence ID" value="KAF6234204.1"/>
    <property type="molecule type" value="Genomic_DNA"/>
</dbReference>
<keyword evidence="4" id="KW-0418">Kinase</keyword>
<dbReference type="InterPro" id="IPR050915">
    <property type="entry name" value="MAP_kinase_kinase"/>
</dbReference>
<dbReference type="Proteomes" id="UP000578531">
    <property type="component" value="Unassembled WGS sequence"/>
</dbReference>
<dbReference type="GO" id="GO:0005524">
    <property type="term" value="F:ATP binding"/>
    <property type="evidence" value="ECO:0007669"/>
    <property type="project" value="UniProtKB-UniRule"/>
</dbReference>
<dbReference type="OrthoDB" id="10252354at2759"/>
<organism evidence="10 11">
    <name type="scientific">Letharia columbiana</name>
    <dbReference type="NCBI Taxonomy" id="112416"/>
    <lineage>
        <taxon>Eukaryota</taxon>
        <taxon>Fungi</taxon>
        <taxon>Dikarya</taxon>
        <taxon>Ascomycota</taxon>
        <taxon>Pezizomycotina</taxon>
        <taxon>Lecanoromycetes</taxon>
        <taxon>OSLEUM clade</taxon>
        <taxon>Lecanoromycetidae</taxon>
        <taxon>Lecanorales</taxon>
        <taxon>Lecanorineae</taxon>
        <taxon>Parmeliaceae</taxon>
        <taxon>Letharia</taxon>
    </lineage>
</organism>
<dbReference type="InterPro" id="IPR049613">
    <property type="entry name" value="Byr1-like_cat"/>
</dbReference>
<sequence length="535" mass="58045">MSSDMKTPRTLGRKNVKGLVVSAAPKIAPAPSAGDAQIPGALGNNVARSDTLEIGVEFKLDFKTEDLIVLKELGAGNGGTVSKVMHAATKVIMAKKVIHVEAKKDVRKQIVRELHIMHDCTSPNIVTFYGAFLHNSGDVIMCMEYMDCGSLDRISKDFGPVRVDVLGKITEAILSGLNYLYDVHRIMHRDIKPSNVLVNSRGYIKLCDFGVSGELVNSIADTFVGTSTYMAPERIQGAKYSIKSDVWSVGLTVMELAIGRFPFDASDAAAGDRASAGPMGILDLLQQIVHEPAPRLPQSDAFPPIIDEMIQKCLLKNPDDRPTPRQLFDKDVFLAAAKRTPVDLEQWAVSMMERHNRKSHLAPQLSPSTQALLRGESVPSPKEPTVSTVSRTPTSGEIPIADEDIKASPRSEQPPIQRVMPAEINGTGMYPSQSSAFDRQGFPPRTSSTTAPLTSRSREGEGFSPKSGLPSHPRDSGNFNPHPRDSGHFNPTTTLPIRPAPPPSGPLPPPPSANFRGQRPVTNGSPYSYSDSQQY</sequence>
<comment type="caution">
    <text evidence="10">The sequence shown here is derived from an EMBL/GenBank/DDBJ whole genome shotgun (WGS) entry which is preliminary data.</text>
</comment>
<feature type="compositionally biased region" description="Pro residues" evidence="8">
    <location>
        <begin position="498"/>
        <end position="512"/>
    </location>
</feature>
<keyword evidence="3 7" id="KW-0547">Nucleotide-binding</keyword>
<dbReference type="CDD" id="cd06620">
    <property type="entry name" value="PKc_Byr1_like"/>
    <property type="match status" value="1"/>
</dbReference>
<dbReference type="PANTHER" id="PTHR47448">
    <property type="entry name" value="DUAL SPECIFICITY MITOGEN-ACTIVATED PROTEIN KINASE KINASE DSOR1-LIKE PROTEIN"/>
    <property type="match status" value="1"/>
</dbReference>
<keyword evidence="11" id="KW-1185">Reference proteome</keyword>
<evidence type="ECO:0000313" key="10">
    <source>
        <dbReference type="EMBL" id="KAF6234204.1"/>
    </source>
</evidence>
<dbReference type="InterPro" id="IPR008271">
    <property type="entry name" value="Ser/Thr_kinase_AS"/>
</dbReference>
<dbReference type="AlphaFoldDB" id="A0A8H6FT48"/>
<feature type="compositionally biased region" description="Polar residues" evidence="8">
    <location>
        <begin position="520"/>
        <end position="535"/>
    </location>
</feature>
<dbReference type="PROSITE" id="PS50011">
    <property type="entry name" value="PROTEIN_KINASE_DOM"/>
    <property type="match status" value="1"/>
</dbReference>
<evidence type="ECO:0000256" key="1">
    <source>
        <dbReference type="ARBA" id="ARBA00022527"/>
    </source>
</evidence>
<dbReference type="InterPro" id="IPR011009">
    <property type="entry name" value="Kinase-like_dom_sf"/>
</dbReference>
<dbReference type="Pfam" id="PF00069">
    <property type="entry name" value="Pkinase"/>
    <property type="match status" value="1"/>
</dbReference>
<comment type="similarity">
    <text evidence="6">Belongs to the protein kinase superfamily. STE Ser/Thr protein kinase family. MAP kinase kinase subfamily.</text>
</comment>
<evidence type="ECO:0000256" key="8">
    <source>
        <dbReference type="SAM" id="MobiDB-lite"/>
    </source>
</evidence>
<dbReference type="FunFam" id="3.30.200.20:FF:000261">
    <property type="entry name" value="MAP kinase kinase Ste7"/>
    <property type="match status" value="1"/>
</dbReference>
<evidence type="ECO:0000256" key="5">
    <source>
        <dbReference type="ARBA" id="ARBA00022840"/>
    </source>
</evidence>
<feature type="domain" description="Protein kinase" evidence="9">
    <location>
        <begin position="67"/>
        <end position="334"/>
    </location>
</feature>
<reference evidence="10 11" key="1">
    <citation type="journal article" date="2020" name="Genomics">
        <title>Complete, high-quality genomes from long-read metagenomic sequencing of two wolf lichen thalli reveals enigmatic genome architecture.</title>
        <authorList>
            <person name="McKenzie S.K."/>
            <person name="Walston R.F."/>
            <person name="Allen J.L."/>
        </authorList>
    </citation>
    <scope>NUCLEOTIDE SEQUENCE [LARGE SCALE GENOMIC DNA]</scope>
    <source>
        <strain evidence="10">WasteWater2</strain>
    </source>
</reference>
<evidence type="ECO:0000313" key="11">
    <source>
        <dbReference type="Proteomes" id="UP000578531"/>
    </source>
</evidence>
<gene>
    <name evidence="10" type="ORF">HO173_007624</name>
</gene>
<dbReference type="FunFam" id="1.10.510.10:FF:000253">
    <property type="entry name" value="MAP kinase kinase Ste7"/>
    <property type="match status" value="1"/>
</dbReference>
<dbReference type="PROSITE" id="PS00107">
    <property type="entry name" value="PROTEIN_KINASE_ATP"/>
    <property type="match status" value="1"/>
</dbReference>
<dbReference type="GO" id="GO:0004712">
    <property type="term" value="F:protein serine/threonine/tyrosine kinase activity"/>
    <property type="evidence" value="ECO:0007669"/>
    <property type="project" value="UniProtKB-ARBA"/>
</dbReference>
<accession>A0A8H6FT48</accession>
<feature type="compositionally biased region" description="Low complexity" evidence="8">
    <location>
        <begin position="384"/>
        <end position="395"/>
    </location>
</feature>
<protein>
    <recommendedName>
        <fullName evidence="9">Protein kinase domain-containing protein</fullName>
    </recommendedName>
</protein>
<dbReference type="InterPro" id="IPR000719">
    <property type="entry name" value="Prot_kinase_dom"/>
</dbReference>